<name>A0A5B7H2Z1_PORTR</name>
<gene>
    <name evidence="1" type="ORF">E2C01_058368</name>
</gene>
<dbReference type="AlphaFoldDB" id="A0A5B7H2Z1"/>
<sequence length="67" mass="7240">MAVTPHLLPLTLFFHLNPKGNTANLPTKSMAFLPRAVICLEWRQCSQRPAKCPPAPSVVIDVADSAG</sequence>
<dbReference type="EMBL" id="VSRR010021835">
    <property type="protein sequence ID" value="MPC64256.1"/>
    <property type="molecule type" value="Genomic_DNA"/>
</dbReference>
<organism evidence="1 2">
    <name type="scientific">Portunus trituberculatus</name>
    <name type="common">Swimming crab</name>
    <name type="synonym">Neptunus trituberculatus</name>
    <dbReference type="NCBI Taxonomy" id="210409"/>
    <lineage>
        <taxon>Eukaryota</taxon>
        <taxon>Metazoa</taxon>
        <taxon>Ecdysozoa</taxon>
        <taxon>Arthropoda</taxon>
        <taxon>Crustacea</taxon>
        <taxon>Multicrustacea</taxon>
        <taxon>Malacostraca</taxon>
        <taxon>Eumalacostraca</taxon>
        <taxon>Eucarida</taxon>
        <taxon>Decapoda</taxon>
        <taxon>Pleocyemata</taxon>
        <taxon>Brachyura</taxon>
        <taxon>Eubrachyura</taxon>
        <taxon>Portunoidea</taxon>
        <taxon>Portunidae</taxon>
        <taxon>Portuninae</taxon>
        <taxon>Portunus</taxon>
    </lineage>
</organism>
<accession>A0A5B7H2Z1</accession>
<reference evidence="1 2" key="1">
    <citation type="submission" date="2019-05" db="EMBL/GenBank/DDBJ databases">
        <title>Another draft genome of Portunus trituberculatus and its Hox gene families provides insights of decapod evolution.</title>
        <authorList>
            <person name="Jeong J.-H."/>
            <person name="Song I."/>
            <person name="Kim S."/>
            <person name="Choi T."/>
            <person name="Kim D."/>
            <person name="Ryu S."/>
            <person name="Kim W."/>
        </authorList>
    </citation>
    <scope>NUCLEOTIDE SEQUENCE [LARGE SCALE GENOMIC DNA]</scope>
    <source>
        <tissue evidence="1">Muscle</tissue>
    </source>
</reference>
<comment type="caution">
    <text evidence="1">The sequence shown here is derived from an EMBL/GenBank/DDBJ whole genome shotgun (WGS) entry which is preliminary data.</text>
</comment>
<evidence type="ECO:0000313" key="1">
    <source>
        <dbReference type="EMBL" id="MPC64256.1"/>
    </source>
</evidence>
<proteinExistence type="predicted"/>
<keyword evidence="2" id="KW-1185">Reference proteome</keyword>
<dbReference type="Proteomes" id="UP000324222">
    <property type="component" value="Unassembled WGS sequence"/>
</dbReference>
<evidence type="ECO:0000313" key="2">
    <source>
        <dbReference type="Proteomes" id="UP000324222"/>
    </source>
</evidence>
<protein>
    <submittedName>
        <fullName evidence="1">Uncharacterized protein</fullName>
    </submittedName>
</protein>